<keyword evidence="4" id="KW-0238">DNA-binding</keyword>
<evidence type="ECO:0000259" key="8">
    <source>
        <dbReference type="Pfam" id="PF04542"/>
    </source>
</evidence>
<feature type="domain" description="DUF11" evidence="7">
    <location>
        <begin position="838"/>
        <end position="930"/>
    </location>
</feature>
<dbReference type="Proteomes" id="UP000321484">
    <property type="component" value="Unassembled WGS sequence"/>
</dbReference>
<gene>
    <name evidence="10" type="ORF">AFE02nite_28940</name>
</gene>
<comment type="caution">
    <text evidence="10">The sequence shown here is derived from an EMBL/GenBank/DDBJ whole genome shotgun (WGS) entry which is preliminary data.</text>
</comment>
<dbReference type="GO" id="GO:0003677">
    <property type="term" value="F:DNA binding"/>
    <property type="evidence" value="ECO:0007669"/>
    <property type="project" value="UniProtKB-KW"/>
</dbReference>
<feature type="compositionally biased region" description="Acidic residues" evidence="6">
    <location>
        <begin position="471"/>
        <end position="486"/>
    </location>
</feature>
<keyword evidence="2" id="KW-0805">Transcription regulation</keyword>
<dbReference type="InterPro" id="IPR041916">
    <property type="entry name" value="Anti_sigma_zinc_sf"/>
</dbReference>
<dbReference type="InterPro" id="IPR027383">
    <property type="entry name" value="Znf_put"/>
</dbReference>
<comment type="similarity">
    <text evidence="1">Belongs to the sigma-70 factor family. ECF subfamily.</text>
</comment>
<dbReference type="GO" id="GO:0006352">
    <property type="term" value="P:DNA-templated transcription initiation"/>
    <property type="evidence" value="ECO:0007669"/>
    <property type="project" value="InterPro"/>
</dbReference>
<feature type="domain" description="RNA polymerase sigma-70 region 2" evidence="8">
    <location>
        <begin position="30"/>
        <end position="97"/>
    </location>
</feature>
<evidence type="ECO:0000256" key="4">
    <source>
        <dbReference type="ARBA" id="ARBA00023125"/>
    </source>
</evidence>
<dbReference type="InterPro" id="IPR039425">
    <property type="entry name" value="RNA_pol_sigma-70-like"/>
</dbReference>
<dbReference type="PANTHER" id="PTHR43133:SF8">
    <property type="entry name" value="RNA POLYMERASE SIGMA FACTOR HI_1459-RELATED"/>
    <property type="match status" value="1"/>
</dbReference>
<dbReference type="PRINTS" id="PR01217">
    <property type="entry name" value="PRICHEXTENSN"/>
</dbReference>
<evidence type="ECO:0000256" key="6">
    <source>
        <dbReference type="SAM" id="MobiDB-lite"/>
    </source>
</evidence>
<keyword evidence="3" id="KW-0731">Sigma factor</keyword>
<proteinExistence type="inferred from homology"/>
<dbReference type="EMBL" id="BJYK01000009">
    <property type="protein sequence ID" value="GEN81160.1"/>
    <property type="molecule type" value="Genomic_DNA"/>
</dbReference>
<dbReference type="Gene3D" id="1.10.10.1320">
    <property type="entry name" value="Anti-sigma factor, zinc-finger domain"/>
    <property type="match status" value="1"/>
</dbReference>
<dbReference type="SUPFAM" id="SSF88659">
    <property type="entry name" value="Sigma3 and sigma4 domains of RNA polymerase sigma factors"/>
    <property type="match status" value="1"/>
</dbReference>
<reference evidence="10 11" key="1">
    <citation type="submission" date="2019-07" db="EMBL/GenBank/DDBJ databases">
        <title>Whole genome shotgun sequence of Actinotalea fermentans NBRC 105374.</title>
        <authorList>
            <person name="Hosoyama A."/>
            <person name="Uohara A."/>
            <person name="Ohji S."/>
            <person name="Ichikawa N."/>
        </authorList>
    </citation>
    <scope>NUCLEOTIDE SEQUENCE [LARGE SCALE GENOMIC DNA]</scope>
    <source>
        <strain evidence="10 11">NBRC 105374</strain>
    </source>
</reference>
<sequence>MSISSSWGLASDAELITAVRSGETAAFGVLYERHAGAARAVAHQYSNSTADADDAVADAFQRVFSTIQGGSGPDVAFRAYLFTVVRRVAMGRVQSGRRVQATDDLETFEAAFGPGEATEDPTFAGFERGVVSRAYKSLPERWQAVLWYTEVERLSPAEIAPVLGLTANGVAALAYRAREGLRQAYLQQHLASPTSEACTIVNGKLGAYVRGGLAKRETALVESHLDECGDCRALVLELGDVNHGMRAIIAPLVLGGIALTVLQGLGFGGAAGAVGAAAAGAGAGAGTAGGAGAGAGAGGAGAGGAGAGGGVSVGAGAGTGAGGAAGSGLAGAGAAGAGAAGTGAGTLVGAGAGAGAGAATGAGLGAAASVAVAAGGAATLTAALETQPAAASTTTGGAAAGGTGAGATGAGAGAAGAAGAGAGAVGGAAATGGLAALVASVPVTAIGLAAAGVIVAGAVGVAGAMGVFSADDDDPDVVAVEPDIDDMTPTPPGDGPTTPADEPTDEPTSEPSTDPTNPANVPAVAEPDDDATPAPSTSPDPGATTPPTTPPPTSPPPTSPPPTDPPPPPVLVAQPPTMGASGFVAGQPAMLQVPVDNTGGAADEVVTQLVFPEGTAVTIEAADPPDGGGTSVRTASNGWSCSAVGSLATCTLPGLGAGDRSTLYANVTVADDGLDGTRLMTVGVRTWAPALGAAPATSPVQMQVSSPPTAFSVESIVPVTLAGSNDATPSAPATVTVPIRVTNTGTGAPASVRLAGIPGDVAVTPSDGWSCAWGLGYECTGPRVPRGQHADLVLTLADTTPLVDVDRTGFVTVTTQPGTGTTFSLRTAAAPARYALDVEQLTTAAGSTLDTHVTVTNTGRTTGRQVVVALDLPAGLTSSDAKWTRCAGDEGDLCRTIAALAPGASERAHIAFAAASGSYPLVVSVLDAEAEPTAPVTRDIAVGAPAPAVVGVSGPAELVLVPDVPATLSAAVSNAGGSTATGVVVQVDLPAGVTWVAGSGCAGRNGSNQALDCQVGTLAAGSSTTVTFRVVAQGQGAHGRDVTFVALWDAQGSGEDEVSPPFLTPVRVVADAPVVRVALESQTTFVQGVPRDLVATVTNAGTTTATGLTATLQLPAETFWERTAAGSDWTCTSSGGAGPTVTCTTPSLAPGATIELAGAIRANGTMQGRVVAVGLTWAGGAAPTAQTTVVIGSLPACAAPWEKGTFYRIGDRVSYESWNYTRLINFQAIYEPGRFAEFWRSEGACA</sequence>
<dbReference type="InterPro" id="IPR014284">
    <property type="entry name" value="RNA_pol_sigma-70_dom"/>
</dbReference>
<dbReference type="InterPro" id="IPR013325">
    <property type="entry name" value="RNA_pol_sigma_r2"/>
</dbReference>
<accession>A0A511Z124</accession>
<dbReference type="Pfam" id="PF01345">
    <property type="entry name" value="DUF11"/>
    <property type="match status" value="2"/>
</dbReference>
<dbReference type="RefSeq" id="WP_186814571.1">
    <property type="nucleotide sequence ID" value="NZ_BJYK01000009.1"/>
</dbReference>
<evidence type="ECO:0000256" key="5">
    <source>
        <dbReference type="ARBA" id="ARBA00023163"/>
    </source>
</evidence>
<dbReference type="PANTHER" id="PTHR43133">
    <property type="entry name" value="RNA POLYMERASE ECF-TYPE SIGMA FACTO"/>
    <property type="match status" value="1"/>
</dbReference>
<dbReference type="InterPro" id="IPR013783">
    <property type="entry name" value="Ig-like_fold"/>
</dbReference>
<evidence type="ECO:0000256" key="3">
    <source>
        <dbReference type="ARBA" id="ARBA00023082"/>
    </source>
</evidence>
<evidence type="ECO:0000256" key="1">
    <source>
        <dbReference type="ARBA" id="ARBA00010641"/>
    </source>
</evidence>
<feature type="region of interest" description="Disordered" evidence="6">
    <location>
        <begin position="471"/>
        <end position="583"/>
    </location>
</feature>
<dbReference type="Pfam" id="PF13490">
    <property type="entry name" value="zf-HC2"/>
    <property type="match status" value="1"/>
</dbReference>
<dbReference type="GO" id="GO:0016987">
    <property type="term" value="F:sigma factor activity"/>
    <property type="evidence" value="ECO:0007669"/>
    <property type="project" value="UniProtKB-KW"/>
</dbReference>
<keyword evidence="11" id="KW-1185">Reference proteome</keyword>
<evidence type="ECO:0000256" key="2">
    <source>
        <dbReference type="ARBA" id="ARBA00023015"/>
    </source>
</evidence>
<organism evidence="10 11">
    <name type="scientific">Actinotalea fermentans</name>
    <dbReference type="NCBI Taxonomy" id="43671"/>
    <lineage>
        <taxon>Bacteria</taxon>
        <taxon>Bacillati</taxon>
        <taxon>Actinomycetota</taxon>
        <taxon>Actinomycetes</taxon>
        <taxon>Micrococcales</taxon>
        <taxon>Cellulomonadaceae</taxon>
        <taxon>Actinotalea</taxon>
    </lineage>
</organism>
<dbReference type="SUPFAM" id="SSF88946">
    <property type="entry name" value="Sigma2 domain of RNA polymerase sigma factors"/>
    <property type="match status" value="1"/>
</dbReference>
<dbReference type="InterPro" id="IPR001434">
    <property type="entry name" value="OmcB-like_DUF11"/>
</dbReference>
<evidence type="ECO:0000259" key="7">
    <source>
        <dbReference type="Pfam" id="PF01345"/>
    </source>
</evidence>
<keyword evidence="5" id="KW-0804">Transcription</keyword>
<evidence type="ECO:0000259" key="9">
    <source>
        <dbReference type="Pfam" id="PF13490"/>
    </source>
</evidence>
<dbReference type="Pfam" id="PF04542">
    <property type="entry name" value="Sigma70_r2"/>
    <property type="match status" value="1"/>
</dbReference>
<evidence type="ECO:0000313" key="10">
    <source>
        <dbReference type="EMBL" id="GEN81160.1"/>
    </source>
</evidence>
<evidence type="ECO:0008006" key="12">
    <source>
        <dbReference type="Google" id="ProtNLM"/>
    </source>
</evidence>
<protein>
    <recommendedName>
        <fullName evidence="12">RNA polymerase sigma-70 region 2 domain-containing protein</fullName>
    </recommendedName>
</protein>
<dbReference type="GO" id="GO:0005975">
    <property type="term" value="P:carbohydrate metabolic process"/>
    <property type="evidence" value="ECO:0007669"/>
    <property type="project" value="UniProtKB-ARBA"/>
</dbReference>
<dbReference type="AlphaFoldDB" id="A0A511Z124"/>
<feature type="compositionally biased region" description="Low complexity" evidence="6">
    <location>
        <begin position="532"/>
        <end position="546"/>
    </location>
</feature>
<feature type="compositionally biased region" description="Pro residues" evidence="6">
    <location>
        <begin position="547"/>
        <end position="570"/>
    </location>
</feature>
<dbReference type="InterPro" id="IPR013324">
    <property type="entry name" value="RNA_pol_sigma_r3/r4-like"/>
</dbReference>
<dbReference type="InterPro" id="IPR036388">
    <property type="entry name" value="WH-like_DNA-bd_sf"/>
</dbReference>
<name>A0A511Z124_9CELL</name>
<feature type="compositionally biased region" description="Low complexity" evidence="6">
    <location>
        <begin position="509"/>
        <end position="525"/>
    </location>
</feature>
<dbReference type="InterPro" id="IPR007627">
    <property type="entry name" value="RNA_pol_sigma70_r2"/>
</dbReference>
<dbReference type="Gene3D" id="1.10.1740.10">
    <property type="match status" value="1"/>
</dbReference>
<evidence type="ECO:0000313" key="11">
    <source>
        <dbReference type="Proteomes" id="UP000321484"/>
    </source>
</evidence>
<dbReference type="NCBIfam" id="TIGR02937">
    <property type="entry name" value="sigma70-ECF"/>
    <property type="match status" value="1"/>
</dbReference>
<dbReference type="Gene3D" id="1.10.10.10">
    <property type="entry name" value="Winged helix-like DNA-binding domain superfamily/Winged helix DNA-binding domain"/>
    <property type="match status" value="1"/>
</dbReference>
<feature type="domain" description="Putative zinc-finger" evidence="9">
    <location>
        <begin position="198"/>
        <end position="232"/>
    </location>
</feature>
<dbReference type="Gene3D" id="2.60.40.10">
    <property type="entry name" value="Immunoglobulins"/>
    <property type="match status" value="1"/>
</dbReference>
<feature type="domain" description="DUF11" evidence="7">
    <location>
        <begin position="970"/>
        <end position="1035"/>
    </location>
</feature>